<reference evidence="1 2" key="1">
    <citation type="submission" date="2021-08" db="EMBL/GenBank/DDBJ databases">
        <title>Draft Genome Sequence of Phanerochaete sordida strain YK-624.</title>
        <authorList>
            <person name="Mori T."/>
            <person name="Dohra H."/>
            <person name="Suzuki T."/>
            <person name="Kawagishi H."/>
            <person name="Hirai H."/>
        </authorList>
    </citation>
    <scope>NUCLEOTIDE SEQUENCE [LARGE SCALE GENOMIC DNA]</scope>
    <source>
        <strain evidence="1 2">YK-624</strain>
    </source>
</reference>
<evidence type="ECO:0008006" key="3">
    <source>
        <dbReference type="Google" id="ProtNLM"/>
    </source>
</evidence>
<gene>
    <name evidence="1" type="ORF">PsYK624_050370</name>
</gene>
<dbReference type="PANTHER" id="PTHR33050:SF7">
    <property type="entry name" value="RIBONUCLEASE H"/>
    <property type="match status" value="1"/>
</dbReference>
<organism evidence="1 2">
    <name type="scientific">Phanerochaete sordida</name>
    <dbReference type="NCBI Taxonomy" id="48140"/>
    <lineage>
        <taxon>Eukaryota</taxon>
        <taxon>Fungi</taxon>
        <taxon>Dikarya</taxon>
        <taxon>Basidiomycota</taxon>
        <taxon>Agaricomycotina</taxon>
        <taxon>Agaricomycetes</taxon>
        <taxon>Polyporales</taxon>
        <taxon>Phanerochaetaceae</taxon>
        <taxon>Phanerochaete</taxon>
    </lineage>
</organism>
<protein>
    <recommendedName>
        <fullName evidence="3">Reverse transcriptase domain-containing protein</fullName>
    </recommendedName>
</protein>
<dbReference type="InterPro" id="IPR052055">
    <property type="entry name" value="Hepadnavirus_pol/RT"/>
</dbReference>
<evidence type="ECO:0000313" key="1">
    <source>
        <dbReference type="EMBL" id="GJE88949.1"/>
    </source>
</evidence>
<keyword evidence="2" id="KW-1185">Reference proteome</keyword>
<comment type="caution">
    <text evidence="1">The sequence shown here is derived from an EMBL/GenBank/DDBJ whole genome shotgun (WGS) entry which is preliminary data.</text>
</comment>
<dbReference type="OrthoDB" id="3248529at2759"/>
<dbReference type="PANTHER" id="PTHR33050">
    <property type="entry name" value="REVERSE TRANSCRIPTASE DOMAIN-CONTAINING PROTEIN"/>
    <property type="match status" value="1"/>
</dbReference>
<dbReference type="AlphaFoldDB" id="A0A9P3G6X0"/>
<sequence length="434" mass="47761">MSYPRNDSAHPSVNAGIDSDDFPTAWGTFAVTSKMILALPPGSRAATFDISAAYRLAPIVPWQQNAVCLCWRGKIYVDRAVMFGLRSSAGVFGSVADLLAALYEAWGFYPICKWVDDFLVIQRPGQSWTEAEFVELTARFGVPWATKKTRALATRQQYLGYVWDLAAKTVSLPPTKLGENKALLASWLVPKAKFSARDAARLHGKLVHLSSIYPLIRPFLRSISAFANGFRSARAHLHVPAALLHDLREIVSLLAILPSELPLADPTPWDVSWWGDASTSFGIGVCVGRFWNVWQWAPDFRVGPKTAHDIGWAEAAAVELGLLMALHHGVLDTRPVERSRILVRSDNMPVVAVLRSGRSRSGPTNSVLKRIYRTCAESAITLHAVHVASRDNVTDALSRGDIAAFLTNFTSASERSSMALPADYTDKLRLWSPP</sequence>
<dbReference type="EMBL" id="BPQB01000011">
    <property type="protein sequence ID" value="GJE88949.1"/>
    <property type="molecule type" value="Genomic_DNA"/>
</dbReference>
<name>A0A9P3G6X0_9APHY</name>
<accession>A0A9P3G6X0</accession>
<dbReference type="Proteomes" id="UP000703269">
    <property type="component" value="Unassembled WGS sequence"/>
</dbReference>
<proteinExistence type="predicted"/>
<evidence type="ECO:0000313" key="2">
    <source>
        <dbReference type="Proteomes" id="UP000703269"/>
    </source>
</evidence>